<protein>
    <submittedName>
        <fullName evidence="2">Uncharacterized protein</fullName>
    </submittedName>
</protein>
<dbReference type="AlphaFoldDB" id="A0A8J6NS27"/>
<organism evidence="2 3">
    <name type="scientific">Candidatus Desulfatibia vada</name>
    <dbReference type="NCBI Taxonomy" id="2841696"/>
    <lineage>
        <taxon>Bacteria</taxon>
        <taxon>Pseudomonadati</taxon>
        <taxon>Thermodesulfobacteriota</taxon>
        <taxon>Desulfobacteria</taxon>
        <taxon>Desulfobacterales</taxon>
        <taxon>Desulfobacterales incertae sedis</taxon>
        <taxon>Candidatus Desulfatibia</taxon>
    </lineage>
</organism>
<reference evidence="2 3" key="1">
    <citation type="submission" date="2020-08" db="EMBL/GenBank/DDBJ databases">
        <title>Bridging the membrane lipid divide: bacteria of the FCB group superphylum have the potential to synthesize archaeal ether lipids.</title>
        <authorList>
            <person name="Villanueva L."/>
            <person name="Von Meijenfeldt F.A.B."/>
            <person name="Westbye A.B."/>
            <person name="Yadav S."/>
            <person name="Hopmans E.C."/>
            <person name="Dutilh B.E."/>
            <person name="Sinninghe Damste J.S."/>
        </authorList>
    </citation>
    <scope>NUCLEOTIDE SEQUENCE [LARGE SCALE GENOMIC DNA]</scope>
    <source>
        <strain evidence="2">NIOZ-UU17</strain>
    </source>
</reference>
<evidence type="ECO:0000313" key="2">
    <source>
        <dbReference type="EMBL" id="MBC8431744.1"/>
    </source>
</evidence>
<gene>
    <name evidence="2" type="ORF">H8D96_07465</name>
</gene>
<evidence type="ECO:0000313" key="3">
    <source>
        <dbReference type="Proteomes" id="UP000605201"/>
    </source>
</evidence>
<dbReference type="Proteomes" id="UP000605201">
    <property type="component" value="Unassembled WGS sequence"/>
</dbReference>
<evidence type="ECO:0000256" key="1">
    <source>
        <dbReference type="SAM" id="MobiDB-lite"/>
    </source>
</evidence>
<proteinExistence type="predicted"/>
<name>A0A8J6NS27_9BACT</name>
<dbReference type="EMBL" id="JACNIG010000170">
    <property type="protein sequence ID" value="MBC8431744.1"/>
    <property type="molecule type" value="Genomic_DNA"/>
</dbReference>
<comment type="caution">
    <text evidence="2">The sequence shown here is derived from an EMBL/GenBank/DDBJ whole genome shotgun (WGS) entry which is preliminary data.</text>
</comment>
<feature type="region of interest" description="Disordered" evidence="1">
    <location>
        <begin position="1"/>
        <end position="23"/>
    </location>
</feature>
<accession>A0A8J6NS27</accession>
<sequence length="101" mass="10949">MKSSMLVSRHGMEVKSPSASHGCCSGDQSAPCDFEKGQNSDVPDIAALTVRPDNYKTSCSLSVAINYFSNNPNPQNANIIFRTRATARSSPIYLTNQSFLC</sequence>